<sequence>MNPIILNLGLSALETLFTVIAEDCGHAVVAKIFGTENYELSTATVDNFTEQLDILQTSVLALQSTTSLIGVGVVSGGILSAVNLHQLLKLREEVRQGRLEVKEGFLDLKAFLCSENKEIINRIEKMEENIIFSHHHTILSQAYNEFQHALDYLKDSCKLSDISQRSKNITDVRAMLINALKTYSNTELLKNINVPGELRRKECSWAIHQTITITYQLQDAYEVVSDRLYKLEDIIKKDCIDLINNCQSQEELDFIFPEILAINNHDLKLLQSWKTAVDALLYNSSQDINNFPIIKKETFDIER</sequence>
<dbReference type="EMBL" id="AAXW01000013">
    <property type="protein sequence ID" value="EAZ91531.1"/>
    <property type="molecule type" value="Genomic_DNA"/>
</dbReference>
<evidence type="ECO:0000313" key="2">
    <source>
        <dbReference type="Proteomes" id="UP000003781"/>
    </source>
</evidence>
<dbReference type="AlphaFoldDB" id="A3IPP1"/>
<protein>
    <submittedName>
        <fullName evidence="1">Uncharacterized protein</fullName>
    </submittedName>
</protein>
<name>A3IPP1_9CHRO</name>
<dbReference type="eggNOG" id="ENOG502Z855">
    <property type="taxonomic scope" value="Bacteria"/>
</dbReference>
<organism evidence="1 2">
    <name type="scientific">Crocosphaera chwakensis CCY0110</name>
    <dbReference type="NCBI Taxonomy" id="391612"/>
    <lineage>
        <taxon>Bacteria</taxon>
        <taxon>Bacillati</taxon>
        <taxon>Cyanobacteriota</taxon>
        <taxon>Cyanophyceae</taxon>
        <taxon>Oscillatoriophycideae</taxon>
        <taxon>Chroococcales</taxon>
        <taxon>Aphanothecaceae</taxon>
        <taxon>Crocosphaera</taxon>
        <taxon>Crocosphaera chwakensis</taxon>
    </lineage>
</organism>
<dbReference type="OrthoDB" id="443082at2"/>
<gene>
    <name evidence="1" type="ORF">CY0110_13461</name>
</gene>
<evidence type="ECO:0000313" key="1">
    <source>
        <dbReference type="EMBL" id="EAZ91531.1"/>
    </source>
</evidence>
<proteinExistence type="predicted"/>
<reference evidence="1 2" key="1">
    <citation type="submission" date="2007-03" db="EMBL/GenBank/DDBJ databases">
        <authorList>
            <person name="Stal L."/>
            <person name="Ferriera S."/>
            <person name="Johnson J."/>
            <person name="Kravitz S."/>
            <person name="Beeson K."/>
            <person name="Sutton G."/>
            <person name="Rogers Y.-H."/>
            <person name="Friedman R."/>
            <person name="Frazier M."/>
            <person name="Venter J.C."/>
        </authorList>
    </citation>
    <scope>NUCLEOTIDE SEQUENCE [LARGE SCALE GENOMIC DNA]</scope>
    <source>
        <strain evidence="1 2">CCY0110</strain>
    </source>
</reference>
<comment type="caution">
    <text evidence="1">The sequence shown here is derived from an EMBL/GenBank/DDBJ whole genome shotgun (WGS) entry which is preliminary data.</text>
</comment>
<keyword evidence="2" id="KW-1185">Reference proteome</keyword>
<dbReference type="Proteomes" id="UP000003781">
    <property type="component" value="Unassembled WGS sequence"/>
</dbReference>
<accession>A3IPP1</accession>
<dbReference type="RefSeq" id="WP_008275359.1">
    <property type="nucleotide sequence ID" value="NZ_AAXW01000013.1"/>
</dbReference>